<accession>A0ABX5LP50</accession>
<evidence type="ECO:0000313" key="7">
    <source>
        <dbReference type="EMBL" id="PWL03901.1"/>
    </source>
</evidence>
<reference evidence="7 8" key="1">
    <citation type="submission" date="2018-05" db="EMBL/GenBank/DDBJ databases">
        <title>Animal gut microbial communities from fecal samples from Wisconsin, USA.</title>
        <authorList>
            <person name="Neumann A."/>
        </authorList>
    </citation>
    <scope>NUCLEOTIDE SEQUENCE [LARGE SCALE GENOMIC DNA]</scope>
    <source>
        <strain evidence="7 8">UWS4</strain>
    </source>
</reference>
<evidence type="ECO:0000256" key="2">
    <source>
        <dbReference type="ARBA" id="ARBA00012379"/>
    </source>
</evidence>
<feature type="domain" description="dUTPase-like" evidence="6">
    <location>
        <begin position="29"/>
        <end position="143"/>
    </location>
</feature>
<keyword evidence="3" id="KW-0378">Hydrolase</keyword>
<dbReference type="CDD" id="cd07557">
    <property type="entry name" value="trimeric_dUTPase"/>
    <property type="match status" value="1"/>
</dbReference>
<organism evidence="7 8">
    <name type="scientific">Hallerella porci</name>
    <dbReference type="NCBI Taxonomy" id="1945871"/>
    <lineage>
        <taxon>Bacteria</taxon>
        <taxon>Pseudomonadati</taxon>
        <taxon>Fibrobacterota</taxon>
        <taxon>Fibrobacteria</taxon>
        <taxon>Fibrobacterales</taxon>
        <taxon>Fibrobacteraceae</taxon>
        <taxon>Hallerella</taxon>
    </lineage>
</organism>
<dbReference type="Proteomes" id="UP000245523">
    <property type="component" value="Unassembled WGS sequence"/>
</dbReference>
<evidence type="ECO:0000259" key="6">
    <source>
        <dbReference type="Pfam" id="PF00692"/>
    </source>
</evidence>
<keyword evidence="8" id="KW-1185">Reference proteome</keyword>
<evidence type="ECO:0000256" key="5">
    <source>
        <dbReference type="ARBA" id="ARBA00047686"/>
    </source>
</evidence>
<dbReference type="RefSeq" id="WP_106197591.1">
    <property type="nucleotide sequence ID" value="NZ_JAXEIU010000031.1"/>
</dbReference>
<evidence type="ECO:0000256" key="4">
    <source>
        <dbReference type="ARBA" id="ARBA00023080"/>
    </source>
</evidence>
<dbReference type="PANTHER" id="PTHR11241:SF0">
    <property type="entry name" value="DEOXYURIDINE 5'-TRIPHOSPHATE NUCLEOTIDOHYDROLASE"/>
    <property type="match status" value="1"/>
</dbReference>
<dbReference type="EMBL" id="QGHD01000002">
    <property type="protein sequence ID" value="PWL03901.1"/>
    <property type="molecule type" value="Genomic_DNA"/>
</dbReference>
<dbReference type="InterPro" id="IPR008181">
    <property type="entry name" value="dUTPase"/>
</dbReference>
<dbReference type="InterPro" id="IPR029054">
    <property type="entry name" value="dUTPase-like"/>
</dbReference>
<proteinExistence type="inferred from homology"/>
<protein>
    <recommendedName>
        <fullName evidence="2">dUTP diphosphatase</fullName>
        <ecNumber evidence="2">3.6.1.23</ecNumber>
    </recommendedName>
</protein>
<name>A0ABX5LP50_9BACT</name>
<dbReference type="Pfam" id="PF00692">
    <property type="entry name" value="dUTPase"/>
    <property type="match status" value="1"/>
</dbReference>
<dbReference type="Gene3D" id="2.70.40.10">
    <property type="match status" value="1"/>
</dbReference>
<comment type="caution">
    <text evidence="7">The sequence shown here is derived from an EMBL/GenBank/DDBJ whole genome shotgun (WGS) entry which is preliminary data.</text>
</comment>
<evidence type="ECO:0000256" key="1">
    <source>
        <dbReference type="ARBA" id="ARBA00006581"/>
    </source>
</evidence>
<gene>
    <name evidence="7" type="ORF">B0H50_10273</name>
</gene>
<evidence type="ECO:0000256" key="3">
    <source>
        <dbReference type="ARBA" id="ARBA00022801"/>
    </source>
</evidence>
<dbReference type="SUPFAM" id="SSF51283">
    <property type="entry name" value="dUTPase-like"/>
    <property type="match status" value="1"/>
</dbReference>
<keyword evidence="4" id="KW-0546">Nucleotide metabolism</keyword>
<dbReference type="PANTHER" id="PTHR11241">
    <property type="entry name" value="DEOXYURIDINE 5'-TRIPHOSPHATE NUCLEOTIDOHYDROLASE"/>
    <property type="match status" value="1"/>
</dbReference>
<dbReference type="InterPro" id="IPR036157">
    <property type="entry name" value="dUTPase-like_sf"/>
</dbReference>
<evidence type="ECO:0000313" key="8">
    <source>
        <dbReference type="Proteomes" id="UP000245523"/>
    </source>
</evidence>
<dbReference type="InterPro" id="IPR033704">
    <property type="entry name" value="dUTPase_trimeric"/>
</dbReference>
<comment type="similarity">
    <text evidence="1">Belongs to the dUTPase family.</text>
</comment>
<sequence>MAEETIQIQYLDDSIPRLEYIGGKSDWIDLSAAETVTLKKGEFKLIHLGVAMKLPAGYEAHIAPRSSTFKNWKILQVNSVGVVDGSYCGKDDWWKMPVYATEDVTIEKGSRIAQFRILENQPKLHFVETVLEDKSRGGFGSTGKK</sequence>
<dbReference type="EC" id="3.6.1.23" evidence="2"/>
<comment type="catalytic activity">
    <reaction evidence="5">
        <text>dUTP + H2O = dUMP + diphosphate + H(+)</text>
        <dbReference type="Rhea" id="RHEA:10248"/>
        <dbReference type="ChEBI" id="CHEBI:15377"/>
        <dbReference type="ChEBI" id="CHEBI:15378"/>
        <dbReference type="ChEBI" id="CHEBI:33019"/>
        <dbReference type="ChEBI" id="CHEBI:61555"/>
        <dbReference type="ChEBI" id="CHEBI:246422"/>
        <dbReference type="EC" id="3.6.1.23"/>
    </reaction>
</comment>